<comment type="caution">
    <text evidence="2">The sequence shown here is derived from an EMBL/GenBank/DDBJ whole genome shotgun (WGS) entry which is preliminary data.</text>
</comment>
<evidence type="ECO:0000313" key="3">
    <source>
        <dbReference type="Proteomes" id="UP000787672"/>
    </source>
</evidence>
<accession>A0ABS6F7Z7</accession>
<feature type="transmembrane region" description="Helical" evidence="1">
    <location>
        <begin position="67"/>
        <end position="85"/>
    </location>
</feature>
<dbReference type="RefSeq" id="WP_216558018.1">
    <property type="nucleotide sequence ID" value="NZ_JAHLQN010000001.1"/>
</dbReference>
<name>A0ABS6F7Z7_9FIRM</name>
<sequence>MTAAREGAVFLEESDSGLLSQAVSTLNQSRHYLIFIIAAVLISYGVLWQQKRQLICGESDPQALFPYQVLSSILTICALVFFFRLSEQGSVQEKDSSLERRLSDVNLTASGLVLAASFMRLWALLEGRQLGGADSADEEVETALT</sequence>
<evidence type="ECO:0000256" key="1">
    <source>
        <dbReference type="SAM" id="Phobius"/>
    </source>
</evidence>
<organism evidence="2 3">
    <name type="scientific">Dysosmobacter acutus</name>
    <dbReference type="NCBI Taxonomy" id="2841504"/>
    <lineage>
        <taxon>Bacteria</taxon>
        <taxon>Bacillati</taxon>
        <taxon>Bacillota</taxon>
        <taxon>Clostridia</taxon>
        <taxon>Eubacteriales</taxon>
        <taxon>Oscillospiraceae</taxon>
        <taxon>Dysosmobacter</taxon>
    </lineage>
</organism>
<keyword evidence="1" id="KW-1133">Transmembrane helix</keyword>
<reference evidence="2 3" key="1">
    <citation type="submission" date="2021-06" db="EMBL/GenBank/DDBJ databases">
        <authorList>
            <person name="Sun Q."/>
            <person name="Li D."/>
        </authorList>
    </citation>
    <scope>NUCLEOTIDE SEQUENCE [LARGE SCALE GENOMIC DNA]</scope>
    <source>
        <strain evidence="2 3">MSJ-2</strain>
    </source>
</reference>
<keyword evidence="1" id="KW-0472">Membrane</keyword>
<dbReference type="Proteomes" id="UP000787672">
    <property type="component" value="Unassembled WGS sequence"/>
</dbReference>
<feature type="transmembrane region" description="Helical" evidence="1">
    <location>
        <begin position="105"/>
        <end position="125"/>
    </location>
</feature>
<protein>
    <recommendedName>
        <fullName evidence="4">DUF202 domain-containing protein</fullName>
    </recommendedName>
</protein>
<gene>
    <name evidence="2" type="ORF">KQI82_02060</name>
</gene>
<evidence type="ECO:0000313" key="2">
    <source>
        <dbReference type="EMBL" id="MBU5625717.1"/>
    </source>
</evidence>
<dbReference type="EMBL" id="JAHLQN010000001">
    <property type="protein sequence ID" value="MBU5625717.1"/>
    <property type="molecule type" value="Genomic_DNA"/>
</dbReference>
<keyword evidence="1" id="KW-0812">Transmembrane</keyword>
<proteinExistence type="predicted"/>
<feature type="transmembrane region" description="Helical" evidence="1">
    <location>
        <begin position="29"/>
        <end position="47"/>
    </location>
</feature>
<keyword evidence="3" id="KW-1185">Reference proteome</keyword>
<evidence type="ECO:0008006" key="4">
    <source>
        <dbReference type="Google" id="ProtNLM"/>
    </source>
</evidence>